<evidence type="ECO:0000256" key="1">
    <source>
        <dbReference type="SAM" id="MobiDB-lite"/>
    </source>
</evidence>
<dbReference type="EMBL" id="JAENIM010000044">
    <property type="protein sequence ID" value="MBK1792186.1"/>
    <property type="molecule type" value="Genomic_DNA"/>
</dbReference>
<name>A0A8J7MF21_9BACT</name>
<protein>
    <submittedName>
        <fullName evidence="2">Uncharacterized protein</fullName>
    </submittedName>
</protein>
<gene>
    <name evidence="2" type="ORF">JIN82_13575</name>
</gene>
<organism evidence="2 3">
    <name type="scientific">Persicirhabdus sediminis</name>
    <dbReference type="NCBI Taxonomy" id="454144"/>
    <lineage>
        <taxon>Bacteria</taxon>
        <taxon>Pseudomonadati</taxon>
        <taxon>Verrucomicrobiota</taxon>
        <taxon>Verrucomicrobiia</taxon>
        <taxon>Verrucomicrobiales</taxon>
        <taxon>Verrucomicrobiaceae</taxon>
        <taxon>Persicirhabdus</taxon>
    </lineage>
</organism>
<accession>A0A8J7MF21</accession>
<sequence>MDKKKKSPKAQKQVPSTDFDQRAQSLKALTNSAQKMHYTWFTNNGVTYPIPLCNCRSWSPYEGMRFNLN</sequence>
<reference evidence="2" key="1">
    <citation type="submission" date="2021-01" db="EMBL/GenBank/DDBJ databases">
        <title>Modified the classification status of verrucomicrobia.</title>
        <authorList>
            <person name="Feng X."/>
        </authorList>
    </citation>
    <scope>NUCLEOTIDE SEQUENCE</scope>
    <source>
        <strain evidence="2">_KCTC 22039</strain>
    </source>
</reference>
<evidence type="ECO:0000313" key="3">
    <source>
        <dbReference type="Proteomes" id="UP000624703"/>
    </source>
</evidence>
<dbReference type="AlphaFoldDB" id="A0A8J7MF21"/>
<dbReference type="RefSeq" id="WP_200312201.1">
    <property type="nucleotide sequence ID" value="NZ_JAENIM010000044.1"/>
</dbReference>
<proteinExistence type="predicted"/>
<feature type="region of interest" description="Disordered" evidence="1">
    <location>
        <begin position="1"/>
        <end position="22"/>
    </location>
</feature>
<dbReference type="Proteomes" id="UP000624703">
    <property type="component" value="Unassembled WGS sequence"/>
</dbReference>
<keyword evidence="3" id="KW-1185">Reference proteome</keyword>
<evidence type="ECO:0000313" key="2">
    <source>
        <dbReference type="EMBL" id="MBK1792186.1"/>
    </source>
</evidence>
<comment type="caution">
    <text evidence="2">The sequence shown here is derived from an EMBL/GenBank/DDBJ whole genome shotgun (WGS) entry which is preliminary data.</text>
</comment>